<sequence length="30" mass="3440">MQQLSRRAWVTACVQDDGRDLWLVTAAYDA</sequence>
<dbReference type="AlphaFoldDB" id="A0A9Q9SND5"/>
<evidence type="ECO:0000313" key="1">
    <source>
        <dbReference type="EMBL" id="VWC17419.1"/>
    </source>
</evidence>
<dbReference type="EMBL" id="CABVPX010000029">
    <property type="protein sequence ID" value="VWC17419.1"/>
    <property type="molecule type" value="Genomic_DNA"/>
</dbReference>
<gene>
    <name evidence="1" type="ORF">BAR24066_05617</name>
</gene>
<accession>A0A9Q9SND5</accession>
<reference evidence="1 2" key="1">
    <citation type="submission" date="2019-09" db="EMBL/GenBank/DDBJ databases">
        <authorList>
            <person name="Depoorter E."/>
        </authorList>
    </citation>
    <scope>NUCLEOTIDE SEQUENCE [LARGE SCALE GENOMIC DNA]</scope>
    <source>
        <strain evidence="1">LMG 24066</strain>
    </source>
</reference>
<comment type="caution">
    <text evidence="1">The sequence shown here is derived from an EMBL/GenBank/DDBJ whole genome shotgun (WGS) entry which is preliminary data.</text>
</comment>
<name>A0A9Q9SND5_9BURK</name>
<proteinExistence type="predicted"/>
<evidence type="ECO:0000313" key="2">
    <source>
        <dbReference type="Proteomes" id="UP000494172"/>
    </source>
</evidence>
<protein>
    <submittedName>
        <fullName evidence="1">Uncharacterized protein</fullName>
    </submittedName>
</protein>
<organism evidence="1 2">
    <name type="scientific">Burkholderia arboris</name>
    <dbReference type="NCBI Taxonomy" id="488730"/>
    <lineage>
        <taxon>Bacteria</taxon>
        <taxon>Pseudomonadati</taxon>
        <taxon>Pseudomonadota</taxon>
        <taxon>Betaproteobacteria</taxon>
        <taxon>Burkholderiales</taxon>
        <taxon>Burkholderiaceae</taxon>
        <taxon>Burkholderia</taxon>
        <taxon>Burkholderia cepacia complex</taxon>
    </lineage>
</organism>
<dbReference type="Proteomes" id="UP000494172">
    <property type="component" value="Unassembled WGS sequence"/>
</dbReference>